<gene>
    <name evidence="2" type="ORF">C7402_12962</name>
</gene>
<name>A0ABX5KDE7_9BURK</name>
<evidence type="ECO:0000256" key="1">
    <source>
        <dbReference type="SAM" id="Phobius"/>
    </source>
</evidence>
<dbReference type="Proteomes" id="UP000245712">
    <property type="component" value="Unassembled WGS sequence"/>
</dbReference>
<keyword evidence="1" id="KW-0472">Membrane</keyword>
<evidence type="ECO:0000313" key="3">
    <source>
        <dbReference type="Proteomes" id="UP000245712"/>
    </source>
</evidence>
<comment type="caution">
    <text evidence="2">The sequence shown here is derived from an EMBL/GenBank/DDBJ whole genome shotgun (WGS) entry which is preliminary data.</text>
</comment>
<feature type="transmembrane region" description="Helical" evidence="1">
    <location>
        <begin position="44"/>
        <end position="64"/>
    </location>
</feature>
<keyword evidence="3" id="KW-1185">Reference proteome</keyword>
<evidence type="ECO:0000313" key="2">
    <source>
        <dbReference type="EMBL" id="PVX71450.1"/>
    </source>
</evidence>
<protein>
    <submittedName>
        <fullName evidence="2">Uncharacterized protein</fullName>
    </submittedName>
</protein>
<reference evidence="2 3" key="1">
    <citation type="submission" date="2018-05" db="EMBL/GenBank/DDBJ databases">
        <title>Genomic Encyclopedia of Type Strains, Phase IV (KMG-V): Genome sequencing to study the core and pangenomes of soil and plant-associated prokaryotes.</title>
        <authorList>
            <person name="Whitman W."/>
        </authorList>
    </citation>
    <scope>NUCLEOTIDE SEQUENCE [LARGE SCALE GENOMIC DNA]</scope>
    <source>
        <strain evidence="2 3">SCZa-39</strain>
    </source>
</reference>
<feature type="transmembrane region" description="Helical" evidence="1">
    <location>
        <begin position="14"/>
        <end position="38"/>
    </location>
</feature>
<accession>A0ABX5KDE7</accession>
<dbReference type="RefSeq" id="WP_224045461.1">
    <property type="nucleotide sequence ID" value="NZ_CAJZAT010000235.1"/>
</dbReference>
<keyword evidence="1" id="KW-0812">Transmembrane</keyword>
<sequence length="118" mass="12922">MLRATRTGNPQRRALLRVCALILLINPILTSAFAFFAFSNHPDFALGLTAFFCFMCCALLAAWIRSDARHAWSRASESGFVQPAAIRPGRAVRVACACPSRWLVVLHVELHGGVVAAR</sequence>
<dbReference type="EMBL" id="QEOB01000029">
    <property type="protein sequence ID" value="PVX71450.1"/>
    <property type="molecule type" value="Genomic_DNA"/>
</dbReference>
<keyword evidence="1" id="KW-1133">Transmembrane helix</keyword>
<organism evidence="2 3">
    <name type="scientific">Paraburkholderia unamae</name>
    <dbReference type="NCBI Taxonomy" id="219649"/>
    <lineage>
        <taxon>Bacteria</taxon>
        <taxon>Pseudomonadati</taxon>
        <taxon>Pseudomonadota</taxon>
        <taxon>Betaproteobacteria</taxon>
        <taxon>Burkholderiales</taxon>
        <taxon>Burkholderiaceae</taxon>
        <taxon>Paraburkholderia</taxon>
    </lineage>
</organism>
<proteinExistence type="predicted"/>